<proteinExistence type="predicted"/>
<dbReference type="EMBL" id="CAXAMM010008892">
    <property type="protein sequence ID" value="CAK9018834.1"/>
    <property type="molecule type" value="Genomic_DNA"/>
</dbReference>
<feature type="region of interest" description="Disordered" evidence="1">
    <location>
        <begin position="193"/>
        <end position="218"/>
    </location>
</feature>
<evidence type="ECO:0000256" key="1">
    <source>
        <dbReference type="SAM" id="MobiDB-lite"/>
    </source>
</evidence>
<reference evidence="2 3" key="1">
    <citation type="submission" date="2024-02" db="EMBL/GenBank/DDBJ databases">
        <authorList>
            <person name="Chen Y."/>
            <person name="Shah S."/>
            <person name="Dougan E. K."/>
            <person name="Thang M."/>
            <person name="Chan C."/>
        </authorList>
    </citation>
    <scope>NUCLEOTIDE SEQUENCE [LARGE SCALE GENOMIC DNA]</scope>
</reference>
<feature type="region of interest" description="Disordered" evidence="1">
    <location>
        <begin position="238"/>
        <end position="279"/>
    </location>
</feature>
<accession>A0ABP0JXX2</accession>
<comment type="caution">
    <text evidence="2">The sequence shown here is derived from an EMBL/GenBank/DDBJ whole genome shotgun (WGS) entry which is preliminary data.</text>
</comment>
<feature type="compositionally biased region" description="Polar residues" evidence="1">
    <location>
        <begin position="246"/>
        <end position="262"/>
    </location>
</feature>
<sequence length="311" mass="34085">MALQDYQRLPHFVTENLLREVGRHGGLTSVQRANALCVWSMSLGLRRPTEPTPPDFGCAQPPYRGRTGSEDGSSANGQDLFDLFRCFKGHFKKMQAISTSVPLDYISVLPTSAEEFASEYPSTWKDFSSARGNAVVAMDERWHLQLSALKMRIPMRRTHSMVDTGSKRAPSAAASPRSAAANQVLQQFFVLVGNGNPNTPQRGDRQGMGRRFWEKSPGPRAKLNQATALLERLQAQVGGGADAAKPQTSAPQSFPKTESNLQAMRKTARPRIRQRSQLPSTALPAVAKCAVVPFLAHAEESPVHLDDAMGF</sequence>
<organism evidence="2 3">
    <name type="scientific">Durusdinium trenchii</name>
    <dbReference type="NCBI Taxonomy" id="1381693"/>
    <lineage>
        <taxon>Eukaryota</taxon>
        <taxon>Sar</taxon>
        <taxon>Alveolata</taxon>
        <taxon>Dinophyceae</taxon>
        <taxon>Suessiales</taxon>
        <taxon>Symbiodiniaceae</taxon>
        <taxon>Durusdinium</taxon>
    </lineage>
</organism>
<dbReference type="Proteomes" id="UP001642464">
    <property type="component" value="Unassembled WGS sequence"/>
</dbReference>
<protein>
    <submittedName>
        <fullName evidence="2">Uncharacterized protein</fullName>
    </submittedName>
</protein>
<evidence type="ECO:0000313" key="2">
    <source>
        <dbReference type="EMBL" id="CAK9018834.1"/>
    </source>
</evidence>
<feature type="region of interest" description="Disordered" evidence="1">
    <location>
        <begin position="48"/>
        <end position="74"/>
    </location>
</feature>
<gene>
    <name evidence="2" type="ORF">SCF082_LOCUS14256</name>
</gene>
<keyword evidence="3" id="KW-1185">Reference proteome</keyword>
<feature type="compositionally biased region" description="Basic and acidic residues" evidence="1">
    <location>
        <begin position="202"/>
        <end position="214"/>
    </location>
</feature>
<evidence type="ECO:0000313" key="3">
    <source>
        <dbReference type="Proteomes" id="UP001642464"/>
    </source>
</evidence>
<name>A0ABP0JXX2_9DINO</name>